<dbReference type="EMBL" id="OVEO01000019">
    <property type="protein sequence ID" value="SPR01814.1"/>
    <property type="molecule type" value="Genomic_DNA"/>
</dbReference>
<feature type="domain" description="Biotin carboxylation" evidence="17">
    <location>
        <begin position="23"/>
        <end position="520"/>
    </location>
</feature>
<evidence type="ECO:0000259" key="15">
    <source>
        <dbReference type="PROSITE" id="PS50968"/>
    </source>
</evidence>
<dbReference type="SMART" id="SM00878">
    <property type="entry name" value="Biotin_carb_C"/>
    <property type="match status" value="1"/>
</dbReference>
<dbReference type="InterPro" id="IPR011762">
    <property type="entry name" value="COA_CT_N"/>
</dbReference>
<evidence type="ECO:0000256" key="1">
    <source>
        <dbReference type="ARBA" id="ARBA00001953"/>
    </source>
</evidence>
<dbReference type="InterPro" id="IPR029045">
    <property type="entry name" value="ClpP/crotonase-like_dom_sf"/>
</dbReference>
<evidence type="ECO:0000259" key="18">
    <source>
        <dbReference type="PROSITE" id="PS50980"/>
    </source>
</evidence>
<geneLocation type="mitochondrion" evidence="20"/>
<dbReference type="InterPro" id="IPR005479">
    <property type="entry name" value="CPAse_ATP-bd"/>
</dbReference>
<dbReference type="Proteomes" id="UP000290189">
    <property type="component" value="Unassembled WGS sequence"/>
</dbReference>
<protein>
    <submittedName>
        <fullName evidence="20">Uncharacterized protein</fullName>
    </submittedName>
</protein>
<organism evidence="20 21">
    <name type="scientific">Plasmodiophora brassicae</name>
    <name type="common">Clubroot disease agent</name>
    <dbReference type="NCBI Taxonomy" id="37360"/>
    <lineage>
        <taxon>Eukaryota</taxon>
        <taxon>Sar</taxon>
        <taxon>Rhizaria</taxon>
        <taxon>Endomyxa</taxon>
        <taxon>Phytomyxea</taxon>
        <taxon>Plasmodiophorida</taxon>
        <taxon>Plasmodiophoridae</taxon>
        <taxon>Plasmodiophora</taxon>
    </lineage>
</organism>
<evidence type="ECO:0000313" key="20">
    <source>
        <dbReference type="EMBL" id="SPR01814.1"/>
    </source>
</evidence>
<gene>
    <name evidence="20" type="ORF">PLBR_LOCUS9029</name>
</gene>
<dbReference type="FunFam" id="3.30.1490.20:FF:000003">
    <property type="entry name" value="acetyl-CoA carboxylase isoform X1"/>
    <property type="match status" value="1"/>
</dbReference>
<evidence type="ECO:0000256" key="9">
    <source>
        <dbReference type="ARBA" id="ARBA00023160"/>
    </source>
</evidence>
<dbReference type="InterPro" id="IPR049074">
    <property type="entry name" value="ACCA_BT"/>
</dbReference>
<feature type="domain" description="ATP-grasp" evidence="16">
    <location>
        <begin position="171"/>
        <end position="367"/>
    </location>
</feature>
<dbReference type="GO" id="GO:0006633">
    <property type="term" value="P:fatty acid biosynthetic process"/>
    <property type="evidence" value="ECO:0007669"/>
    <property type="project" value="UniProtKB-KW"/>
</dbReference>
<dbReference type="Gene3D" id="3.30.470.20">
    <property type="entry name" value="ATP-grasp fold, B domain"/>
    <property type="match status" value="1"/>
</dbReference>
<dbReference type="CDD" id="cd06850">
    <property type="entry name" value="biotinyl_domain"/>
    <property type="match status" value="1"/>
</dbReference>
<evidence type="ECO:0000256" key="3">
    <source>
        <dbReference type="ARBA" id="ARBA00022516"/>
    </source>
</evidence>
<evidence type="ECO:0000256" key="14">
    <source>
        <dbReference type="PROSITE-ProRule" id="PRU00409"/>
    </source>
</evidence>
<keyword evidence="4" id="KW-0436">Ligase</keyword>
<evidence type="ECO:0000256" key="12">
    <source>
        <dbReference type="ARBA" id="ARBA00048065"/>
    </source>
</evidence>
<dbReference type="GO" id="GO:0003989">
    <property type="term" value="F:acetyl-CoA carboxylase activity"/>
    <property type="evidence" value="ECO:0007669"/>
    <property type="project" value="UniProtKB-EC"/>
</dbReference>
<dbReference type="Gene3D" id="2.40.50.100">
    <property type="match status" value="1"/>
</dbReference>
<comment type="catalytic activity">
    <reaction evidence="12">
        <text>hydrogencarbonate + acetyl-CoA + ATP = malonyl-CoA + ADP + phosphate + H(+)</text>
        <dbReference type="Rhea" id="RHEA:11308"/>
        <dbReference type="ChEBI" id="CHEBI:15378"/>
        <dbReference type="ChEBI" id="CHEBI:17544"/>
        <dbReference type="ChEBI" id="CHEBI:30616"/>
        <dbReference type="ChEBI" id="CHEBI:43474"/>
        <dbReference type="ChEBI" id="CHEBI:57288"/>
        <dbReference type="ChEBI" id="CHEBI:57384"/>
        <dbReference type="ChEBI" id="CHEBI:456216"/>
        <dbReference type="EC" id="6.4.1.2"/>
    </reaction>
</comment>
<dbReference type="Pfam" id="PF21385">
    <property type="entry name" value="ACCA_BT"/>
    <property type="match status" value="1"/>
</dbReference>
<keyword evidence="3" id="KW-0444">Lipid biosynthesis</keyword>
<feature type="domain" description="CoA carboxyltransferase N-terminal" evidence="18">
    <location>
        <begin position="1444"/>
        <end position="1785"/>
    </location>
</feature>
<evidence type="ECO:0000256" key="13">
    <source>
        <dbReference type="ARBA" id="ARBA00048600"/>
    </source>
</evidence>
<evidence type="ECO:0000256" key="8">
    <source>
        <dbReference type="ARBA" id="ARBA00023098"/>
    </source>
</evidence>
<dbReference type="Gene3D" id="3.90.1770.10">
    <property type="entry name" value="PreATP-grasp domain"/>
    <property type="match status" value="1"/>
</dbReference>
<keyword evidence="11" id="KW-0511">Multifunctional enzyme</keyword>
<name>A0A3P3YNZ1_PLABS</name>
<dbReference type="InterPro" id="IPR016185">
    <property type="entry name" value="PreATP-grasp_dom_sf"/>
</dbReference>
<dbReference type="Pfam" id="PF01039">
    <property type="entry name" value="Carboxyl_trans"/>
    <property type="match status" value="1"/>
</dbReference>
<dbReference type="InterPro" id="IPR001882">
    <property type="entry name" value="Biotin_BS"/>
</dbReference>
<dbReference type="PROSITE" id="PS50979">
    <property type="entry name" value="BC"/>
    <property type="match status" value="1"/>
</dbReference>
<dbReference type="PANTHER" id="PTHR45728">
    <property type="entry name" value="ACETYL-COA CARBOXYLASE, ISOFORM A"/>
    <property type="match status" value="1"/>
</dbReference>
<dbReference type="InterPro" id="IPR034733">
    <property type="entry name" value="AcCoA_carboxyl_beta"/>
</dbReference>
<dbReference type="Pfam" id="PF00289">
    <property type="entry name" value="Biotin_carb_N"/>
    <property type="match status" value="1"/>
</dbReference>
<dbReference type="PROSITE" id="PS50968">
    <property type="entry name" value="BIOTINYL_LIPOYL"/>
    <property type="match status" value="1"/>
</dbReference>
<dbReference type="PROSITE" id="PS50989">
    <property type="entry name" value="COA_CT_CTER"/>
    <property type="match status" value="1"/>
</dbReference>
<dbReference type="PANTHER" id="PTHR45728:SF3">
    <property type="entry name" value="ACETYL-COA CARBOXYLASE"/>
    <property type="match status" value="1"/>
</dbReference>
<dbReference type="Gene3D" id="2.40.460.10">
    <property type="entry name" value="Biotin dependent carboxylase carboxyltransferase"/>
    <property type="match status" value="1"/>
</dbReference>
<dbReference type="InterPro" id="IPR011763">
    <property type="entry name" value="COA_CT_C"/>
</dbReference>
<evidence type="ECO:0000256" key="7">
    <source>
        <dbReference type="ARBA" id="ARBA00022840"/>
    </source>
</evidence>
<dbReference type="FunFam" id="2.40.50.100:FF:000005">
    <property type="entry name" value="Acetyl-CoA carboxylase 1"/>
    <property type="match status" value="1"/>
</dbReference>
<evidence type="ECO:0000259" key="16">
    <source>
        <dbReference type="PROSITE" id="PS50975"/>
    </source>
</evidence>
<dbReference type="PROSITE" id="PS00866">
    <property type="entry name" value="CPSASE_1"/>
    <property type="match status" value="1"/>
</dbReference>
<dbReference type="GO" id="GO:0005524">
    <property type="term" value="F:ATP binding"/>
    <property type="evidence" value="ECO:0007669"/>
    <property type="project" value="UniProtKB-UniRule"/>
</dbReference>
<evidence type="ECO:0000256" key="6">
    <source>
        <dbReference type="ARBA" id="ARBA00022832"/>
    </source>
</evidence>
<dbReference type="Pfam" id="PF00364">
    <property type="entry name" value="Biotin_lipoyl"/>
    <property type="match status" value="1"/>
</dbReference>
<dbReference type="SUPFAM" id="SSF56059">
    <property type="entry name" value="Glutathione synthetase ATP-binding domain-like"/>
    <property type="match status" value="1"/>
</dbReference>
<evidence type="ECO:0000259" key="17">
    <source>
        <dbReference type="PROSITE" id="PS50979"/>
    </source>
</evidence>
<keyword evidence="6" id="KW-0276">Fatty acid metabolism</keyword>
<evidence type="ECO:0000256" key="2">
    <source>
        <dbReference type="ARBA" id="ARBA00004956"/>
    </source>
</evidence>
<dbReference type="InterPro" id="IPR000089">
    <property type="entry name" value="Biotin_lipoyl"/>
</dbReference>
<dbReference type="SUPFAM" id="SSF52096">
    <property type="entry name" value="ClpP/crotonase"/>
    <property type="match status" value="2"/>
</dbReference>
<sequence>MDDYRQYREKVDAYVREHGGQRPLCRILIASNGIAAVKCIRSLRRFAYETWGADEATQFVVMATPEDVAAGAEYIHMADQLLEVPGGSNVNNYANVRLIVQLAIRSHSDAVWPGWGHASENPELAEALLAANITWIGPGPEAMRALGDKIASHLIAQAAGVPCLPWSGSEILLQYKQGEPIPSELFRSACATTCEEATRFAEMIGFPIMIKASEGGGGKGIRRCDSLADVPAAFTAVQAEVAGSPVFLMKMAPKCRHLEVQLLADKYGNAISLYGRDCSIQRRHQKIIEEGPVVVAPPDVWAQMEQSAVKLAREVGYVGAGTVEYLYVEETNSYYFLELNPRLQVEHPVTELISNVNLPAAQLQVAMGIPLYQIPDIRRLFVTPASSTSSPVIDFETAHMCQPACHVIACRITAENPDSNFQPTSGSLEDLNFRSTPNVWGYFSISSGGGVHEFADSQFGHLFAVGADREHARLHMCMALKELSVRGAIRTTIEYLRAVLETDDFTQNATHTRWLETQATQSVSQQSPRLTARVIVILSAAFVAWGKSRSAMADFMSRLERGQMIYPDDNAELMSFAVDLIYQGVKYAVHANLSGPSCLEITINDVTYPLVEVRETANNTLLLTFESRNYSMYGYDASPSCPLRVVINGATCVFTGEYDASTVRAPMSGKLVRYTVPDGAPVTRGQLFAEMEVMKMYIPLLAREDGVVHHTCVAGNVVSAGDVLLQMDLADPAATSAVQIVEFNGVFPCTSPNVKSVAPYHDDFKCSEKTLINCLDGYALSPSSVSRSLQSLLVGLRDPLLPVYELDCILPALRGRANVPEACISEIWSIIASYRDAIKKPRFQWESLPAFPVKDLERILEIYSVEEPELREFLNRFRGGQKAFTVQTIGNLLDRFFSVEQRFAGVAAASSVQPEFVINRLRRSVSFGDIKSGPSLCRGFSTLEWESSTKAPNCLEDVARIAVSHGALKTRADLVTRLLGIVQSDLAPLRDDFLPYIRRLCRLRYGGPCYDSVVMHSRRILTQASLPNAAQRIVAVRTLLQAAVAQYESRGEESPEAIFTALADRSQDISDVLFRILASGQSPAIRLTALEVYARRLFRSYSSIGNVTQQTIVTSLMTTVTKVGGDVMGVTIWADDMETLHRELPNVLQPCKAVYACFAHDNGDDDGLADDLRQLTMQFASLCSGARVTYGVVRPPSILRGDDEGDGPAADLENPRLFTFEAPDYNETRLLRHLEPTLAGELELERMAANYSVTAVHQTRIGMIRVFQGVPRKPDGTRRLFARGLVRFISALGLRMAAGEDGGAAVVDLDRHEPRNESEAALQEALLSIESAMVALGPSAEEFRDNHIFLNFLLTSEVSMPDEFLRSLFRRYESVVSRCRVTCVEVRLTVSINASTSQVVRFVLTDPTGHILVIDRYVEETGPDGIVRYKGERGALCGLPVSTPYSLRTRVDERRRAAHRLQTQFVYDFLDLFREAVDRFSHQALPVIGASGPSFSSIELVATEEDCRQPAAPHDFPDGHSQETLGAEGLRAVHRSSGQNSIAMVALLLTIRGRPVILIANDITIKAGSFSVSEDALFLRASRYARRHRLPRIYIAANSGARIGIAEEVLHTFDVDWVNPDDHRKGFRDLLLPTNSGAASSCLTDSEGRLRAIIGKPNAGIGVENLAGSGAIAGETGAAYDETFTLTYVSSRTVGIGAYLARLGQRVIQKGGDAAPIILTGYSALNSILGRKVYASNRQLGGPEVMSGNGIAHKIVDDDLDGVSAIVDWISFLPDVSREFDDPIDRPVSVDVDVSSAYDPRLLLNGDGSHPGLFDKGSWRETMQWWAQTAVCGRARLGGIPVGVIAVETRSRDRFTAADPAEEKSEEMRCTQAGQVLFPDTAFKVAQCINDFSREGIPIMILANWRGFSGGQRDMNNEVLKFGALIVDALRTAKVPVFVYLPPGAELRGGSWVVVDKSINKGYMEMYAENSSRGGVLEPSGLVGVRFGGPKLAALARRFGDDVQNDGALRAVYLQIAEKFADLHDVPQRMLATRTIDGIVPWRSARSFFYWRLRRRLLEASLVDDIGRKGLEELTQRFDDDATDVELLRSVFVERFGNDVDERHLDCLQGNADDDLFVVEWIEENAGRIRSVGERARVSGIARAWARSLTPDTLGSVIDAIPESVRDRLREMLHTKVTERGDSAEGSLSTNIKAGRAGHRVGA</sequence>
<dbReference type="Gene3D" id="3.30.1490.20">
    <property type="entry name" value="ATP-grasp fold, A domain"/>
    <property type="match status" value="1"/>
</dbReference>
<evidence type="ECO:0000256" key="11">
    <source>
        <dbReference type="ARBA" id="ARBA00023268"/>
    </source>
</evidence>
<dbReference type="InterPro" id="IPR011764">
    <property type="entry name" value="Biotin_carboxylation_dom"/>
</dbReference>
<evidence type="ECO:0000256" key="4">
    <source>
        <dbReference type="ARBA" id="ARBA00022598"/>
    </source>
</evidence>
<reference evidence="20 21" key="1">
    <citation type="submission" date="2018-03" db="EMBL/GenBank/DDBJ databases">
        <authorList>
            <person name="Fogelqvist J."/>
        </authorList>
    </citation>
    <scope>NUCLEOTIDE SEQUENCE [LARGE SCALE GENOMIC DNA]</scope>
</reference>
<dbReference type="GO" id="GO:0004075">
    <property type="term" value="F:biotin carboxylase activity"/>
    <property type="evidence" value="ECO:0007669"/>
    <property type="project" value="UniProtKB-EC"/>
</dbReference>
<comment type="catalytic activity">
    <reaction evidence="13">
        <text>N(6)-biotinyl-L-lysyl-[protein] + hydrogencarbonate + ATP = N(6)-carboxybiotinyl-L-lysyl-[protein] + ADP + phosphate + H(+)</text>
        <dbReference type="Rhea" id="RHEA:13501"/>
        <dbReference type="Rhea" id="RHEA-COMP:10505"/>
        <dbReference type="Rhea" id="RHEA-COMP:10506"/>
        <dbReference type="ChEBI" id="CHEBI:15378"/>
        <dbReference type="ChEBI" id="CHEBI:17544"/>
        <dbReference type="ChEBI" id="CHEBI:30616"/>
        <dbReference type="ChEBI" id="CHEBI:43474"/>
        <dbReference type="ChEBI" id="CHEBI:83144"/>
        <dbReference type="ChEBI" id="CHEBI:83145"/>
        <dbReference type="ChEBI" id="CHEBI:456216"/>
        <dbReference type="EC" id="6.3.4.14"/>
    </reaction>
</comment>
<comment type="pathway">
    <text evidence="2">Lipid metabolism; malonyl-CoA biosynthesis; malonyl-CoA from acetyl-CoA: step 1/1.</text>
</comment>
<dbReference type="Gene3D" id="3.40.50.20">
    <property type="match status" value="1"/>
</dbReference>
<dbReference type="InterPro" id="IPR049076">
    <property type="entry name" value="ACCA"/>
</dbReference>
<keyword evidence="5 14" id="KW-0547">Nucleotide-binding</keyword>
<feature type="domain" description="Lipoyl-binding" evidence="15">
    <location>
        <begin position="654"/>
        <end position="728"/>
    </location>
</feature>
<dbReference type="PROSITE" id="PS00188">
    <property type="entry name" value="BIOTIN"/>
    <property type="match status" value="1"/>
</dbReference>
<feature type="domain" description="CoA carboxyltransferase C-terminal" evidence="19">
    <location>
        <begin position="1783"/>
        <end position="2068"/>
    </location>
</feature>
<keyword evidence="20" id="KW-0496">Mitochondrion</keyword>
<dbReference type="InterPro" id="IPR013537">
    <property type="entry name" value="AcCoA_COase_cen"/>
</dbReference>
<evidence type="ECO:0000256" key="10">
    <source>
        <dbReference type="ARBA" id="ARBA00023267"/>
    </source>
</evidence>
<dbReference type="SUPFAM" id="SSF51230">
    <property type="entry name" value="Single hybrid motif"/>
    <property type="match status" value="1"/>
</dbReference>
<comment type="cofactor">
    <cofactor evidence="1">
        <name>biotin</name>
        <dbReference type="ChEBI" id="CHEBI:57586"/>
    </cofactor>
</comment>
<accession>A0A3P3YNZ1</accession>
<evidence type="ECO:0000259" key="19">
    <source>
        <dbReference type="PROSITE" id="PS50989"/>
    </source>
</evidence>
<dbReference type="PROSITE" id="PS50980">
    <property type="entry name" value="COA_CT_NTER"/>
    <property type="match status" value="1"/>
</dbReference>
<proteinExistence type="predicted"/>
<keyword evidence="9" id="KW-0275">Fatty acid biosynthesis</keyword>
<dbReference type="PROSITE" id="PS50975">
    <property type="entry name" value="ATP_GRASP"/>
    <property type="match status" value="1"/>
</dbReference>
<dbReference type="InterPro" id="IPR005481">
    <property type="entry name" value="BC-like_N"/>
</dbReference>
<dbReference type="Gene3D" id="3.90.226.10">
    <property type="entry name" value="2-enoyl-CoA Hydratase, Chain A, domain 1"/>
    <property type="match status" value="2"/>
</dbReference>
<keyword evidence="7 14" id="KW-0067">ATP-binding</keyword>
<keyword evidence="8" id="KW-0443">Lipid metabolism</keyword>
<dbReference type="InterPro" id="IPR011761">
    <property type="entry name" value="ATP-grasp"/>
</dbReference>
<dbReference type="GO" id="GO:2001295">
    <property type="term" value="P:malonyl-CoA biosynthetic process"/>
    <property type="evidence" value="ECO:0007669"/>
    <property type="project" value="UniProtKB-UniPathway"/>
</dbReference>
<dbReference type="PROSITE" id="PS00867">
    <property type="entry name" value="CPSASE_2"/>
    <property type="match status" value="1"/>
</dbReference>
<dbReference type="UniPathway" id="UPA00655">
    <property type="reaction ID" value="UER00711"/>
</dbReference>
<evidence type="ECO:0000313" key="21">
    <source>
        <dbReference type="Proteomes" id="UP000290189"/>
    </source>
</evidence>
<dbReference type="Pfam" id="PF08326">
    <property type="entry name" value="ACC_central"/>
    <property type="match status" value="3"/>
</dbReference>
<dbReference type="SUPFAM" id="SSF52440">
    <property type="entry name" value="PreATP-grasp domain"/>
    <property type="match status" value="1"/>
</dbReference>
<dbReference type="SUPFAM" id="SSF51246">
    <property type="entry name" value="Rudiment single hybrid motif"/>
    <property type="match status" value="1"/>
</dbReference>
<evidence type="ECO:0000256" key="5">
    <source>
        <dbReference type="ARBA" id="ARBA00022741"/>
    </source>
</evidence>
<dbReference type="InterPro" id="IPR013815">
    <property type="entry name" value="ATP_grasp_subdomain_1"/>
</dbReference>
<dbReference type="InterPro" id="IPR005482">
    <property type="entry name" value="Biotin_COase_C"/>
</dbReference>
<dbReference type="GO" id="GO:0046872">
    <property type="term" value="F:metal ion binding"/>
    <property type="evidence" value="ECO:0007669"/>
    <property type="project" value="InterPro"/>
</dbReference>
<dbReference type="InterPro" id="IPR011053">
    <property type="entry name" value="Single_hybrid_motif"/>
</dbReference>
<dbReference type="InterPro" id="IPR011054">
    <property type="entry name" value="Rudment_hybrid_motif"/>
</dbReference>
<keyword evidence="10" id="KW-0092">Biotin</keyword>
<dbReference type="Pfam" id="PF02785">
    <property type="entry name" value="Biotin_carb_C"/>
    <property type="match status" value="1"/>
</dbReference>
<dbReference type="Pfam" id="PF02786">
    <property type="entry name" value="CPSase_L_D2"/>
    <property type="match status" value="1"/>
</dbReference>